<evidence type="ECO:0000313" key="3">
    <source>
        <dbReference type="Proteomes" id="UP000298663"/>
    </source>
</evidence>
<proteinExistence type="predicted"/>
<accession>A0A4U5PCU1</accession>
<evidence type="ECO:0000313" key="2">
    <source>
        <dbReference type="EMBL" id="TKR94202.1"/>
    </source>
</evidence>
<sequence length="236" mass="26529">MLRIFLFVFLVLNAALAFQIPRGFIDCNATSTAEEEDVFAEILNQLYVDLNDLAKNGRKLDSLEAIDVLVTDLQVSYNSSVTDLTVAQLHKLKLPLFYFNHNVLACFDYLINGNRTPSEIPSSISAVNPLSSPCLQLTLVASSIWVNHVIGNITSKQIELYVVIHAAILDNFLGVDPRVCDPPQETLVALERLRPVFDMIREELQKFSKTQIYSENWKDAKAIITEIMAGHTQFDL</sequence>
<keyword evidence="1" id="KW-0732">Signal</keyword>
<protein>
    <submittedName>
        <fullName evidence="2">Uncharacterized protein</fullName>
    </submittedName>
</protein>
<dbReference type="AlphaFoldDB" id="A0A4U5PCU1"/>
<dbReference type="EMBL" id="AZBU02000002">
    <property type="protein sequence ID" value="TKR94202.1"/>
    <property type="molecule type" value="Genomic_DNA"/>
</dbReference>
<reference evidence="2 3" key="2">
    <citation type="journal article" date="2019" name="G3 (Bethesda)">
        <title>Hybrid Assembly of the Genome of the Entomopathogenic Nematode Steinernema carpocapsae Identifies the X-Chromosome.</title>
        <authorList>
            <person name="Serra L."/>
            <person name="Macchietto M."/>
            <person name="Macias-Munoz A."/>
            <person name="McGill C.J."/>
            <person name="Rodriguez I.M."/>
            <person name="Rodriguez B."/>
            <person name="Murad R."/>
            <person name="Mortazavi A."/>
        </authorList>
    </citation>
    <scope>NUCLEOTIDE SEQUENCE [LARGE SCALE GENOMIC DNA]</scope>
    <source>
        <strain evidence="2 3">ALL</strain>
    </source>
</reference>
<reference evidence="2 3" key="1">
    <citation type="journal article" date="2015" name="Genome Biol.">
        <title>Comparative genomics of Steinernema reveals deeply conserved gene regulatory networks.</title>
        <authorList>
            <person name="Dillman A.R."/>
            <person name="Macchietto M."/>
            <person name="Porter C.F."/>
            <person name="Rogers A."/>
            <person name="Williams B."/>
            <person name="Antoshechkin I."/>
            <person name="Lee M.M."/>
            <person name="Goodwin Z."/>
            <person name="Lu X."/>
            <person name="Lewis E.E."/>
            <person name="Goodrich-Blair H."/>
            <person name="Stock S.P."/>
            <person name="Adams B.J."/>
            <person name="Sternberg P.W."/>
            <person name="Mortazavi A."/>
        </authorList>
    </citation>
    <scope>NUCLEOTIDE SEQUENCE [LARGE SCALE GENOMIC DNA]</scope>
    <source>
        <strain evidence="2 3">ALL</strain>
    </source>
</reference>
<dbReference type="Proteomes" id="UP000298663">
    <property type="component" value="Unassembled WGS sequence"/>
</dbReference>
<feature type="chain" id="PRO_5020714123" evidence="1">
    <location>
        <begin position="18"/>
        <end position="236"/>
    </location>
</feature>
<keyword evidence="3" id="KW-1185">Reference proteome</keyword>
<organism evidence="2 3">
    <name type="scientific">Steinernema carpocapsae</name>
    <name type="common">Entomopathogenic nematode</name>
    <dbReference type="NCBI Taxonomy" id="34508"/>
    <lineage>
        <taxon>Eukaryota</taxon>
        <taxon>Metazoa</taxon>
        <taxon>Ecdysozoa</taxon>
        <taxon>Nematoda</taxon>
        <taxon>Chromadorea</taxon>
        <taxon>Rhabditida</taxon>
        <taxon>Tylenchina</taxon>
        <taxon>Panagrolaimomorpha</taxon>
        <taxon>Strongyloidoidea</taxon>
        <taxon>Steinernematidae</taxon>
        <taxon>Steinernema</taxon>
    </lineage>
</organism>
<gene>
    <name evidence="2" type="ORF">L596_008515</name>
</gene>
<name>A0A4U5PCU1_STECR</name>
<evidence type="ECO:0000256" key="1">
    <source>
        <dbReference type="SAM" id="SignalP"/>
    </source>
</evidence>
<feature type="signal peptide" evidence="1">
    <location>
        <begin position="1"/>
        <end position="17"/>
    </location>
</feature>
<comment type="caution">
    <text evidence="2">The sequence shown here is derived from an EMBL/GenBank/DDBJ whole genome shotgun (WGS) entry which is preliminary data.</text>
</comment>